<dbReference type="PANTHER" id="PTHR13628">
    <property type="entry name" value="TRANSMEMBRANE PROTEIN 267"/>
    <property type="match status" value="1"/>
</dbReference>
<keyword evidence="5 6" id="KW-0472">Membrane</keyword>
<protein>
    <recommendedName>
        <fullName evidence="2">Transmembrane protein 267</fullName>
    </recommendedName>
</protein>
<reference evidence="7" key="1">
    <citation type="submission" date="2018-11" db="EMBL/GenBank/DDBJ databases">
        <authorList>
            <person name="Alioto T."/>
            <person name="Alioto T."/>
        </authorList>
    </citation>
    <scope>NUCLEOTIDE SEQUENCE</scope>
</reference>
<dbReference type="GO" id="GO:0016020">
    <property type="term" value="C:membrane"/>
    <property type="evidence" value="ECO:0007669"/>
    <property type="project" value="UniProtKB-SubCell"/>
</dbReference>
<dbReference type="PANTHER" id="PTHR13628:SF1">
    <property type="entry name" value="TRANSMEMBRANE PROTEIN 267"/>
    <property type="match status" value="1"/>
</dbReference>
<sequence>MNPRPSLKLKLLCFGNIRCKQIKIHDILNSSLYFTNILMSALSLHNRPIFHASSLIPVAVGCIWFISYLRSNDILKRLSLIFLVAWTSHHIRDGTRRGLWFPPFGSTQPLPKTTYVILIMCLPLLLRGVLYLTEQRQSYINPIQRELVKV</sequence>
<evidence type="ECO:0000256" key="2">
    <source>
        <dbReference type="ARBA" id="ARBA00013977"/>
    </source>
</evidence>
<dbReference type="InterPro" id="IPR026572">
    <property type="entry name" value="TMEM267"/>
</dbReference>
<evidence type="ECO:0000256" key="5">
    <source>
        <dbReference type="ARBA" id="ARBA00023136"/>
    </source>
</evidence>
<evidence type="ECO:0000256" key="1">
    <source>
        <dbReference type="ARBA" id="ARBA00004141"/>
    </source>
</evidence>
<feature type="transmembrane region" description="Helical" evidence="6">
    <location>
        <begin position="49"/>
        <end position="67"/>
    </location>
</feature>
<organism evidence="7 8">
    <name type="scientific">Mytilus galloprovincialis</name>
    <name type="common">Mediterranean mussel</name>
    <dbReference type="NCBI Taxonomy" id="29158"/>
    <lineage>
        <taxon>Eukaryota</taxon>
        <taxon>Metazoa</taxon>
        <taxon>Spiralia</taxon>
        <taxon>Lophotrochozoa</taxon>
        <taxon>Mollusca</taxon>
        <taxon>Bivalvia</taxon>
        <taxon>Autobranchia</taxon>
        <taxon>Pteriomorphia</taxon>
        <taxon>Mytilida</taxon>
        <taxon>Mytiloidea</taxon>
        <taxon>Mytilidae</taxon>
        <taxon>Mytilinae</taxon>
        <taxon>Mytilus</taxon>
    </lineage>
</organism>
<evidence type="ECO:0000313" key="8">
    <source>
        <dbReference type="Proteomes" id="UP000596742"/>
    </source>
</evidence>
<dbReference type="OrthoDB" id="10014558at2759"/>
<gene>
    <name evidence="7" type="ORF">MGAL_10B033566</name>
</gene>
<name>A0A8B6FUL7_MYTGA</name>
<proteinExistence type="predicted"/>
<accession>A0A8B6FUL7</accession>
<dbReference type="EMBL" id="UYJE01007352">
    <property type="protein sequence ID" value="VDI54021.1"/>
    <property type="molecule type" value="Genomic_DNA"/>
</dbReference>
<keyword evidence="8" id="KW-1185">Reference proteome</keyword>
<evidence type="ECO:0000256" key="6">
    <source>
        <dbReference type="SAM" id="Phobius"/>
    </source>
</evidence>
<comment type="subcellular location">
    <subcellularLocation>
        <location evidence="1">Membrane</location>
        <topology evidence="1">Multi-pass membrane protein</topology>
    </subcellularLocation>
</comment>
<keyword evidence="4 6" id="KW-1133">Transmembrane helix</keyword>
<comment type="caution">
    <text evidence="7">The sequence shown here is derived from an EMBL/GenBank/DDBJ whole genome shotgun (WGS) entry which is preliminary data.</text>
</comment>
<dbReference type="AlphaFoldDB" id="A0A8B6FUL7"/>
<evidence type="ECO:0000256" key="4">
    <source>
        <dbReference type="ARBA" id="ARBA00022989"/>
    </source>
</evidence>
<evidence type="ECO:0000256" key="3">
    <source>
        <dbReference type="ARBA" id="ARBA00022692"/>
    </source>
</evidence>
<dbReference type="Proteomes" id="UP000596742">
    <property type="component" value="Unassembled WGS sequence"/>
</dbReference>
<keyword evidence="3 6" id="KW-0812">Transmembrane</keyword>
<evidence type="ECO:0000313" key="7">
    <source>
        <dbReference type="EMBL" id="VDI54021.1"/>
    </source>
</evidence>
<feature type="transmembrane region" description="Helical" evidence="6">
    <location>
        <begin position="112"/>
        <end position="132"/>
    </location>
</feature>